<evidence type="ECO:0000256" key="1">
    <source>
        <dbReference type="SAM" id="MobiDB-lite"/>
    </source>
</evidence>
<dbReference type="Pfam" id="PF03564">
    <property type="entry name" value="DUF1759"/>
    <property type="match status" value="1"/>
</dbReference>
<feature type="compositionally biased region" description="Basic and acidic residues" evidence="1">
    <location>
        <begin position="224"/>
        <end position="236"/>
    </location>
</feature>
<dbReference type="AlphaFoldDB" id="A0AAW0ZF54"/>
<sequence>MSKPNTRKLNIWKDFDHIDAEGNLTRAICKFCHYSTLYDADITILQNHLSQHKNEIMHREADSKESNPSVSGHNRTKETEDAPTIVEAVQTTATNNDFKHWIKPKIMRNAEQLYQAPTIEKDSSNSIRNFINHIRTHVDKLKSLKVPVDTWDIPMSFLIRSKLDGKTESKYKETFKLDEIPTLKQLIEFLIERARCLDTTTHYSITNHEKATKSQRSSAQGCNDVRREQQFDDSRHQRSSSPRPSTSQSQTVHQSSSRPLIPRPSSSRPSSPRPSTTRPASSRPSSRHSPSSYSPSRRLRSRSPISTRRIECPICKTNEHNIHHCRTFCKWTASQRLLIANYYKLCLNCLLPGHHTSKCRSRKCRECKQCHHSLLHTDNHPTTQ</sequence>
<protein>
    <submittedName>
        <fullName evidence="2">Uncharacterized protein</fullName>
    </submittedName>
</protein>
<keyword evidence="3" id="KW-1185">Reference proteome</keyword>
<feature type="region of interest" description="Disordered" evidence="1">
    <location>
        <begin position="208"/>
        <end position="304"/>
    </location>
</feature>
<reference evidence="2 3" key="1">
    <citation type="submission" date="2024-05" db="EMBL/GenBank/DDBJ databases">
        <title>The nuclear and mitochondrial genome assemblies of Tetragonisca angustula (Apidae: Meliponini), a tiny yet remarkable pollinator in the Neotropics.</title>
        <authorList>
            <person name="Ferrari R."/>
            <person name="Ricardo P.C."/>
            <person name="Dias F.C."/>
            <person name="Araujo N.S."/>
            <person name="Soares D.O."/>
            <person name="Zhou Q.-S."/>
            <person name="Zhu C.-D."/>
            <person name="Coutinho L."/>
            <person name="Airas M.C."/>
            <person name="Batista T.M."/>
        </authorList>
    </citation>
    <scope>NUCLEOTIDE SEQUENCE [LARGE SCALE GENOMIC DNA]</scope>
    <source>
        <strain evidence="2">ASF017062</strain>
        <tissue evidence="2">Abdomen</tissue>
    </source>
</reference>
<dbReference type="InterPro" id="IPR005312">
    <property type="entry name" value="DUF1759"/>
</dbReference>
<dbReference type="EMBL" id="JAWNGG020000227">
    <property type="protein sequence ID" value="KAK9296086.1"/>
    <property type="molecule type" value="Genomic_DNA"/>
</dbReference>
<feature type="region of interest" description="Disordered" evidence="1">
    <location>
        <begin position="57"/>
        <end position="83"/>
    </location>
</feature>
<comment type="caution">
    <text evidence="2">The sequence shown here is derived from an EMBL/GenBank/DDBJ whole genome shotgun (WGS) entry which is preliminary data.</text>
</comment>
<feature type="compositionally biased region" description="Low complexity" evidence="1">
    <location>
        <begin position="239"/>
        <end position="304"/>
    </location>
</feature>
<evidence type="ECO:0000313" key="2">
    <source>
        <dbReference type="EMBL" id="KAK9296086.1"/>
    </source>
</evidence>
<organism evidence="2 3">
    <name type="scientific">Tetragonisca angustula</name>
    <dbReference type="NCBI Taxonomy" id="166442"/>
    <lineage>
        <taxon>Eukaryota</taxon>
        <taxon>Metazoa</taxon>
        <taxon>Ecdysozoa</taxon>
        <taxon>Arthropoda</taxon>
        <taxon>Hexapoda</taxon>
        <taxon>Insecta</taxon>
        <taxon>Pterygota</taxon>
        <taxon>Neoptera</taxon>
        <taxon>Endopterygota</taxon>
        <taxon>Hymenoptera</taxon>
        <taxon>Apocrita</taxon>
        <taxon>Aculeata</taxon>
        <taxon>Apoidea</taxon>
        <taxon>Anthophila</taxon>
        <taxon>Apidae</taxon>
        <taxon>Tetragonisca</taxon>
    </lineage>
</organism>
<name>A0AAW0ZF54_9HYME</name>
<gene>
    <name evidence="2" type="ORF">QLX08_009796</name>
</gene>
<evidence type="ECO:0000313" key="3">
    <source>
        <dbReference type="Proteomes" id="UP001432146"/>
    </source>
</evidence>
<proteinExistence type="predicted"/>
<dbReference type="Proteomes" id="UP001432146">
    <property type="component" value="Unassembled WGS sequence"/>
</dbReference>
<accession>A0AAW0ZF54</accession>